<dbReference type="GO" id="GO:0003676">
    <property type="term" value="F:nucleic acid binding"/>
    <property type="evidence" value="ECO:0007669"/>
    <property type="project" value="InterPro"/>
</dbReference>
<evidence type="ECO:0000313" key="2">
    <source>
        <dbReference type="EMBL" id="CAF1682327.1"/>
    </source>
</evidence>
<keyword evidence="1" id="KW-0732">Signal</keyword>
<dbReference type="AlphaFoldDB" id="A0A816H2L3"/>
<dbReference type="EMBL" id="CAJNOW010020984">
    <property type="protein sequence ID" value="CAF1682327.1"/>
    <property type="molecule type" value="Genomic_DNA"/>
</dbReference>
<evidence type="ECO:0000313" key="3">
    <source>
        <dbReference type="Proteomes" id="UP000663834"/>
    </source>
</evidence>
<reference evidence="2" key="1">
    <citation type="submission" date="2021-02" db="EMBL/GenBank/DDBJ databases">
        <authorList>
            <person name="Nowell W R."/>
        </authorList>
    </citation>
    <scope>NUCLEOTIDE SEQUENCE</scope>
</reference>
<gene>
    <name evidence="2" type="ORF">KQP761_LOCUS37077</name>
</gene>
<accession>A0A816H2L3</accession>
<name>A0A816H2L3_9BILA</name>
<evidence type="ECO:0000256" key="1">
    <source>
        <dbReference type="SAM" id="SignalP"/>
    </source>
</evidence>
<organism evidence="2 3">
    <name type="scientific">Rotaria magnacalcarata</name>
    <dbReference type="NCBI Taxonomy" id="392030"/>
    <lineage>
        <taxon>Eukaryota</taxon>
        <taxon>Metazoa</taxon>
        <taxon>Spiralia</taxon>
        <taxon>Gnathifera</taxon>
        <taxon>Rotifera</taxon>
        <taxon>Eurotatoria</taxon>
        <taxon>Bdelloidea</taxon>
        <taxon>Philodinida</taxon>
        <taxon>Philodinidae</taxon>
        <taxon>Rotaria</taxon>
    </lineage>
</organism>
<dbReference type="Proteomes" id="UP000663834">
    <property type="component" value="Unassembled WGS sequence"/>
</dbReference>
<dbReference type="InterPro" id="IPR036397">
    <property type="entry name" value="RNaseH_sf"/>
</dbReference>
<dbReference type="Gene3D" id="3.30.420.10">
    <property type="entry name" value="Ribonuclease H-like superfamily/Ribonuclease H"/>
    <property type="match status" value="1"/>
</dbReference>
<protein>
    <submittedName>
        <fullName evidence="2">Uncharacterized protein</fullName>
    </submittedName>
</protein>
<feature type="signal peptide" evidence="1">
    <location>
        <begin position="1"/>
        <end position="23"/>
    </location>
</feature>
<feature type="chain" id="PRO_5032657046" evidence="1">
    <location>
        <begin position="24"/>
        <end position="762"/>
    </location>
</feature>
<comment type="caution">
    <text evidence="2">The sequence shown here is derived from an EMBL/GenBank/DDBJ whole genome shotgun (WGS) entry which is preliminary data.</text>
</comment>
<proteinExistence type="predicted"/>
<sequence length="762" mass="89158">MAAAKVIMIVILFLTINPRTGQSDGCYCRRPNHNNHCIIPGCSNGTNAQCNTGKYYDNRYAAIGLGSTYRGCNCPGNPFNVNFNAVYNTVVPLHIYMYNYTNCTEFGLNARTDGESTNGDQLQLIECWRNKPNPSYFSKPVYYLILSKIKTDSSASNELKNNIFRTVQYAKFGVPSCHRDSNESISVGKNLVSFLSTYMPHLQTLRLWRPDDFPWTSIMLSVNEHKKIKWQLDNIPESIKGQPRQNLRTTLKKKLHEHELISRFAPFEPYLYQQFFINRNTNAKTLHNIIEAVKNATSFTLDTESVCVYKKTNKPALIQLQIIQENLFSYVILIEKLHEHELISRFAPFEPYLYQQFFINRNTNAQTLHNIIEAVKNATSFTLDTESVCVYKKPNKPALIQLQIIQENLFSYIILIEVCHLPHPDEHTFKLIQRLFEYLFESSKNIYIWGSINELEKVSKFNLFSLDQIYLSNNINLQNRFKNYWHEHHPHQSTLLSTNNDISCICEQCLDIQLNNPWSLQDAVAYQLHKWLDKRYTCSTFDIATSSTNIPSLQQYTRAPYDNILFDDDQEQRTSPQQRTILLNERQRELSNERQRKLSNERQWELSNTTTTLEQISDDENIPQTPQINLSHTIHSSNNPTNLAPLTIDEKRKIHNRSCTLKQRKKLYRHEFIRRGIDNRFSISQIKQILRAHKINFLAINKATSSTTNRTSLYIGIENRTLLSQAEHATRHLFTTAHYNEFRYQQRELHSNNYRHHHRSHK</sequence>